<comment type="caution">
    <text evidence="2">The sequence shown here is derived from an EMBL/GenBank/DDBJ whole genome shotgun (WGS) entry which is preliminary data.</text>
</comment>
<proteinExistence type="predicted"/>
<dbReference type="Proteomes" id="UP000318995">
    <property type="component" value="Unassembled WGS sequence"/>
</dbReference>
<feature type="domain" description="Ice-binding protein C-terminal" evidence="1">
    <location>
        <begin position="331"/>
        <end position="355"/>
    </location>
</feature>
<evidence type="ECO:0000313" key="2">
    <source>
        <dbReference type="EMBL" id="TWT40117.1"/>
    </source>
</evidence>
<evidence type="ECO:0000259" key="1">
    <source>
        <dbReference type="Pfam" id="PF07589"/>
    </source>
</evidence>
<organism evidence="2 3">
    <name type="scientific">Botrimarina hoheduenensis</name>
    <dbReference type="NCBI Taxonomy" id="2528000"/>
    <lineage>
        <taxon>Bacteria</taxon>
        <taxon>Pseudomonadati</taxon>
        <taxon>Planctomycetota</taxon>
        <taxon>Planctomycetia</taxon>
        <taxon>Pirellulales</taxon>
        <taxon>Lacipirellulaceae</taxon>
        <taxon>Botrimarina</taxon>
    </lineage>
</organism>
<dbReference type="NCBIfam" id="TIGR02595">
    <property type="entry name" value="PEP_CTERM"/>
    <property type="match status" value="1"/>
</dbReference>
<evidence type="ECO:0000313" key="3">
    <source>
        <dbReference type="Proteomes" id="UP000318995"/>
    </source>
</evidence>
<keyword evidence="3" id="KW-1185">Reference proteome</keyword>
<dbReference type="InterPro" id="IPR013424">
    <property type="entry name" value="Ice-binding_C"/>
</dbReference>
<dbReference type="Pfam" id="PF07589">
    <property type="entry name" value="PEP-CTERM"/>
    <property type="match status" value="1"/>
</dbReference>
<accession>A0A5C5VPP5</accession>
<reference evidence="2 3" key="1">
    <citation type="submission" date="2019-02" db="EMBL/GenBank/DDBJ databases">
        <title>Deep-cultivation of Planctomycetes and their phenomic and genomic characterization uncovers novel biology.</title>
        <authorList>
            <person name="Wiegand S."/>
            <person name="Jogler M."/>
            <person name="Boedeker C."/>
            <person name="Pinto D."/>
            <person name="Vollmers J."/>
            <person name="Rivas-Marin E."/>
            <person name="Kohn T."/>
            <person name="Peeters S.H."/>
            <person name="Heuer A."/>
            <person name="Rast P."/>
            <person name="Oberbeckmann S."/>
            <person name="Bunk B."/>
            <person name="Jeske O."/>
            <person name="Meyerdierks A."/>
            <person name="Storesund J.E."/>
            <person name="Kallscheuer N."/>
            <person name="Luecker S."/>
            <person name="Lage O.M."/>
            <person name="Pohl T."/>
            <person name="Merkel B.J."/>
            <person name="Hornburger P."/>
            <person name="Mueller R.-W."/>
            <person name="Bruemmer F."/>
            <person name="Labrenz M."/>
            <person name="Spormann A.M."/>
            <person name="Op Den Camp H."/>
            <person name="Overmann J."/>
            <person name="Amann R."/>
            <person name="Jetten M.S.M."/>
            <person name="Mascher T."/>
            <person name="Medema M.H."/>
            <person name="Devos D.P."/>
            <person name="Kaster A.-K."/>
            <person name="Ovreas L."/>
            <person name="Rohde M."/>
            <person name="Galperin M.Y."/>
            <person name="Jogler C."/>
        </authorList>
    </citation>
    <scope>NUCLEOTIDE SEQUENCE [LARGE SCALE GENOMIC DNA]</scope>
    <source>
        <strain evidence="2 3">Pla111</strain>
    </source>
</reference>
<name>A0A5C5VPP5_9BACT</name>
<dbReference type="OrthoDB" id="261116at2"/>
<protein>
    <recommendedName>
        <fullName evidence="1">Ice-binding protein C-terminal domain-containing protein</fullName>
    </recommendedName>
</protein>
<gene>
    <name evidence="2" type="ORF">Pla111_34460</name>
</gene>
<sequence>MSNSNSLRAPLSIVGPCAKSCLVRNPGWPSMANAAVALLLGLCWITPSDGGLIATDRFLTGNPADPANGEYTVTQLRRSQVNGAGQDPSIAGFSGAWTGNVTSGSLAVAQWTAASDPTGTTVEYQEGGRARFGGSSAVNALQRRVQRELAPYTPSNTYYYSLITQIATGDLAGAPGFVGAGFTNTGATVGQTDANLVGGSALRGLLLGAASSDGLTTDFVLRHVGSSGSLQDEVLDAGIASVIPTQTVVRIDFNDDPGNPAGNSQLTVWHNPTNTSSESAASASVAPTVFRTFALGTNADMTHLTFAGINYSRAASFDEPRLATTWDAALAVPEPGSAFLMLIGVTALGMGRSRR</sequence>
<dbReference type="EMBL" id="SJPH01000014">
    <property type="protein sequence ID" value="TWT40117.1"/>
    <property type="molecule type" value="Genomic_DNA"/>
</dbReference>
<dbReference type="AlphaFoldDB" id="A0A5C5VPP5"/>